<feature type="transmembrane region" description="Helical" evidence="1">
    <location>
        <begin position="119"/>
        <end position="151"/>
    </location>
</feature>
<keyword evidence="1" id="KW-0472">Membrane</keyword>
<name>A0A2S3I279_9POAL</name>
<reference evidence="2" key="1">
    <citation type="submission" date="2018-04" db="EMBL/GenBank/DDBJ databases">
        <title>WGS assembly of Panicum hallii.</title>
        <authorList>
            <person name="Lovell J."/>
            <person name="Jenkins J."/>
            <person name="Lowry D."/>
            <person name="Mamidi S."/>
            <person name="Sreedasyam A."/>
            <person name="Weng X."/>
            <person name="Barry K."/>
            <person name="Bonette J."/>
            <person name="Campitelli B."/>
            <person name="Daum C."/>
            <person name="Gordon S."/>
            <person name="Gould B."/>
            <person name="Lipzen A."/>
            <person name="Macqueen A."/>
            <person name="Palacio-Mejia J."/>
            <person name="Plott C."/>
            <person name="Shakirov E."/>
            <person name="Shu S."/>
            <person name="Yoshinaga Y."/>
            <person name="Zane M."/>
            <person name="Rokhsar D."/>
            <person name="Grimwood J."/>
            <person name="Schmutz J."/>
            <person name="Juenger T."/>
        </authorList>
    </citation>
    <scope>NUCLEOTIDE SEQUENCE [LARGE SCALE GENOMIC DNA]</scope>
    <source>
        <strain evidence="2">FIL2</strain>
    </source>
</reference>
<dbReference type="AlphaFoldDB" id="A0A2S3I279"/>
<gene>
    <name evidence="2" type="ORF">PAHAL_6G198300</name>
</gene>
<dbReference type="Gramene" id="PAN35129">
    <property type="protein sequence ID" value="PAN35129"/>
    <property type="gene ID" value="PAHAL_6G198300"/>
</dbReference>
<feature type="transmembrane region" description="Helical" evidence="1">
    <location>
        <begin position="37"/>
        <end position="56"/>
    </location>
</feature>
<dbReference type="EMBL" id="CM008051">
    <property type="protein sequence ID" value="PAN35129.2"/>
    <property type="molecule type" value="Genomic_DNA"/>
</dbReference>
<evidence type="ECO:0000256" key="1">
    <source>
        <dbReference type="SAM" id="Phobius"/>
    </source>
</evidence>
<protein>
    <submittedName>
        <fullName evidence="2">Uncharacterized protein</fullName>
    </submittedName>
</protein>
<keyword evidence="1" id="KW-1133">Transmembrane helix</keyword>
<organism evidence="2">
    <name type="scientific">Panicum hallii</name>
    <dbReference type="NCBI Taxonomy" id="206008"/>
    <lineage>
        <taxon>Eukaryota</taxon>
        <taxon>Viridiplantae</taxon>
        <taxon>Streptophyta</taxon>
        <taxon>Embryophyta</taxon>
        <taxon>Tracheophyta</taxon>
        <taxon>Spermatophyta</taxon>
        <taxon>Magnoliopsida</taxon>
        <taxon>Liliopsida</taxon>
        <taxon>Poales</taxon>
        <taxon>Poaceae</taxon>
        <taxon>PACMAD clade</taxon>
        <taxon>Panicoideae</taxon>
        <taxon>Panicodae</taxon>
        <taxon>Paniceae</taxon>
        <taxon>Panicinae</taxon>
        <taxon>Panicum</taxon>
        <taxon>Panicum sect. Panicum</taxon>
    </lineage>
</organism>
<proteinExistence type="predicted"/>
<feature type="transmembrane region" description="Helical" evidence="1">
    <location>
        <begin position="171"/>
        <end position="194"/>
    </location>
</feature>
<dbReference type="Proteomes" id="UP000243499">
    <property type="component" value="Chromosome 6"/>
</dbReference>
<feature type="transmembrane region" description="Helical" evidence="1">
    <location>
        <begin position="76"/>
        <end position="98"/>
    </location>
</feature>
<sequence>MLRRARVPVPAAARPRGVPLPEAKGALRVLSRAAVDAVLYAFLAALWANNFVSTVLEILGRWVCGEGSSVEAAGLAVRACSRLVMVLLSPCYVQLVVMRVRERAELDLKEQEKERREKVGISINISFKGGIIVIVIIIVIVVAFILLAIMMQLHHEKGSLMWRMADVLFDVARLGIAIIIGVWAVRNLVILVTVPKAKDEDTQ</sequence>
<keyword evidence="1" id="KW-0812">Transmembrane</keyword>
<accession>A0A2S3I279</accession>
<evidence type="ECO:0000313" key="2">
    <source>
        <dbReference type="EMBL" id="PAN35129.2"/>
    </source>
</evidence>